<keyword evidence="4" id="KW-1185">Reference proteome</keyword>
<feature type="transmembrane region" description="Helical" evidence="2">
    <location>
        <begin position="92"/>
        <end position="110"/>
    </location>
</feature>
<feature type="transmembrane region" description="Helical" evidence="2">
    <location>
        <begin position="6"/>
        <end position="27"/>
    </location>
</feature>
<dbReference type="Proteomes" id="UP000824496">
    <property type="component" value="Chromosome"/>
</dbReference>
<evidence type="ECO:0000256" key="1">
    <source>
        <dbReference type="SAM" id="MobiDB-lite"/>
    </source>
</evidence>
<sequence>MDTSLMLIKAALVALTILVVALIVGASRGARRDGPVRITAPVGPGGPSGAAETIDVPRQRPSGSMRVLGVITIACGAILVLIAAVVPDPMAVAVLGVMGAVITGAGVHTLRSYRNCSLVDAPTMTIMTTWRGREKRVAHEEITTYHAANRRTAVVRDSRGQGLTIDLARFSVPLLARHLMQLEAEGALAGGSLGDSRRITKGLSNVEFTFKMRFPDHYKALLLQGPGANPAAFQRDPAAPAGRGWAGPAYSAWLQALQATLRG</sequence>
<evidence type="ECO:0000256" key="2">
    <source>
        <dbReference type="SAM" id="Phobius"/>
    </source>
</evidence>
<organism evidence="3 4">
    <name type="scientific">Actinomyces capricornis</name>
    <dbReference type="NCBI Taxonomy" id="2755559"/>
    <lineage>
        <taxon>Bacteria</taxon>
        <taxon>Bacillati</taxon>
        <taxon>Actinomycetota</taxon>
        <taxon>Actinomycetes</taxon>
        <taxon>Actinomycetales</taxon>
        <taxon>Actinomycetaceae</taxon>
        <taxon>Actinomyces</taxon>
    </lineage>
</organism>
<keyword evidence="2" id="KW-0472">Membrane</keyword>
<protein>
    <submittedName>
        <fullName evidence="3">Uncharacterized protein</fullName>
    </submittedName>
</protein>
<keyword evidence="2" id="KW-1133">Transmembrane helix</keyword>
<feature type="region of interest" description="Disordered" evidence="1">
    <location>
        <begin position="35"/>
        <end position="55"/>
    </location>
</feature>
<evidence type="ECO:0000313" key="4">
    <source>
        <dbReference type="Proteomes" id="UP000824496"/>
    </source>
</evidence>
<keyword evidence="2" id="KW-0812">Transmembrane</keyword>
<dbReference type="RefSeq" id="WP_223908203.1">
    <property type="nucleotide sequence ID" value="NZ_AP025017.1"/>
</dbReference>
<reference evidence="3 4" key="1">
    <citation type="submission" date="2021-08" db="EMBL/GenBank/DDBJ databases">
        <title>Whole genome sequence of novel Actinomyces species strain MAS-1.</title>
        <authorList>
            <person name="Saito M."/>
            <person name="Kuwahara N."/>
            <person name="Takizawa T."/>
            <person name="Gotouda H."/>
            <person name="Ochiai T."/>
        </authorList>
    </citation>
    <scope>NUCLEOTIDE SEQUENCE [LARGE SCALE GENOMIC DNA]</scope>
    <source>
        <strain evidence="3 4">MAS-1</strain>
    </source>
</reference>
<dbReference type="EMBL" id="AP025017">
    <property type="protein sequence ID" value="BDA65314.1"/>
    <property type="molecule type" value="Genomic_DNA"/>
</dbReference>
<gene>
    <name evidence="3" type="ORF">MANAM107_21480</name>
</gene>
<accession>A0ABN6K6L5</accession>
<evidence type="ECO:0000313" key="3">
    <source>
        <dbReference type="EMBL" id="BDA65314.1"/>
    </source>
</evidence>
<proteinExistence type="predicted"/>
<feature type="transmembrane region" description="Helical" evidence="2">
    <location>
        <begin position="67"/>
        <end position="86"/>
    </location>
</feature>
<name>A0ABN6K6L5_9ACTO</name>